<dbReference type="EMBL" id="JAEPWM010000005">
    <property type="protein sequence ID" value="MBK6007041.1"/>
    <property type="molecule type" value="Genomic_DNA"/>
</dbReference>
<dbReference type="Gene3D" id="3.40.190.150">
    <property type="entry name" value="Bordetella uptake gene, domain 1"/>
    <property type="match status" value="1"/>
</dbReference>
<dbReference type="PANTHER" id="PTHR42928">
    <property type="entry name" value="TRICARBOXYLATE-BINDING PROTEIN"/>
    <property type="match status" value="1"/>
</dbReference>
<evidence type="ECO:0000256" key="1">
    <source>
        <dbReference type="ARBA" id="ARBA00006987"/>
    </source>
</evidence>
<dbReference type="SUPFAM" id="SSF53850">
    <property type="entry name" value="Periplasmic binding protein-like II"/>
    <property type="match status" value="1"/>
</dbReference>
<dbReference type="CDD" id="cd07012">
    <property type="entry name" value="PBP2_Bug_TTT"/>
    <property type="match status" value="1"/>
</dbReference>
<dbReference type="PIRSF" id="PIRSF017082">
    <property type="entry name" value="YflP"/>
    <property type="match status" value="1"/>
</dbReference>
<evidence type="ECO:0000313" key="4">
    <source>
        <dbReference type="Proteomes" id="UP000630528"/>
    </source>
</evidence>
<evidence type="ECO:0000256" key="2">
    <source>
        <dbReference type="SAM" id="SignalP"/>
    </source>
</evidence>
<dbReference type="Pfam" id="PF03401">
    <property type="entry name" value="TctC"/>
    <property type="match status" value="1"/>
</dbReference>
<comment type="caution">
    <text evidence="3">The sequence shown here is derived from an EMBL/GenBank/DDBJ whole genome shotgun (WGS) entry which is preliminary data.</text>
</comment>
<dbReference type="InterPro" id="IPR042100">
    <property type="entry name" value="Bug_dom1"/>
</dbReference>
<organism evidence="3 4">
    <name type="scientific">Ramlibacter ginsenosidimutans</name>
    <dbReference type="NCBI Taxonomy" id="502333"/>
    <lineage>
        <taxon>Bacteria</taxon>
        <taxon>Pseudomonadati</taxon>
        <taxon>Pseudomonadota</taxon>
        <taxon>Betaproteobacteria</taxon>
        <taxon>Burkholderiales</taxon>
        <taxon>Comamonadaceae</taxon>
        <taxon>Ramlibacter</taxon>
    </lineage>
</organism>
<dbReference type="PROSITE" id="PS51257">
    <property type="entry name" value="PROKAR_LIPOPROTEIN"/>
    <property type="match status" value="1"/>
</dbReference>
<gene>
    <name evidence="3" type="ORF">JJB11_13145</name>
</gene>
<keyword evidence="2" id="KW-0732">Signal</keyword>
<proteinExistence type="inferred from homology"/>
<dbReference type="PANTHER" id="PTHR42928:SF5">
    <property type="entry name" value="BLR1237 PROTEIN"/>
    <property type="match status" value="1"/>
</dbReference>
<evidence type="ECO:0000313" key="3">
    <source>
        <dbReference type="EMBL" id="MBK6007041.1"/>
    </source>
</evidence>
<comment type="similarity">
    <text evidence="1">Belongs to the UPF0065 (bug) family.</text>
</comment>
<feature type="chain" id="PRO_5037024355" evidence="2">
    <location>
        <begin position="32"/>
        <end position="330"/>
    </location>
</feature>
<dbReference type="RefSeq" id="WP_201171743.1">
    <property type="nucleotide sequence ID" value="NZ_JAEPWM010000005.1"/>
</dbReference>
<feature type="signal peptide" evidence="2">
    <location>
        <begin position="1"/>
        <end position="31"/>
    </location>
</feature>
<keyword evidence="4" id="KW-1185">Reference proteome</keyword>
<protein>
    <submittedName>
        <fullName evidence="3">Tripartite tricarboxylate transporter substrate binding protein</fullName>
    </submittedName>
</protein>
<dbReference type="Gene3D" id="3.40.190.10">
    <property type="entry name" value="Periplasmic binding protein-like II"/>
    <property type="match status" value="1"/>
</dbReference>
<sequence>MTKRDKRRAPDLRRRDLLVAAMASVACRAFAQADSIEGPIRIVLPFGPGSGTDVYARLVAQHLGAALGVNTVIDNKPGANGILAAQAVARAKPDGSTLLLTTNTTHAANPHLVKDLPYDPVKDFAPISKMGNLTFFVLVPATSPFQTMKDLVDAAGKAPNSVSYGAANSFGMVSGSKLGKTAGVEFLRVPYKSSPQITTALLGGQLQFAFVDMAAAAALVKSGRMRALAVLADKRFPSLPDVPTMTEAGFPGFNVVAWFGMFAPAGTPAPIVNRINKALVAVLQRPDLRERGAQLGIEIFGSTPGELEDYVKSQIALWGQFTADAGLKPE</sequence>
<reference evidence="3" key="2">
    <citation type="submission" date="2021-01" db="EMBL/GenBank/DDBJ databases">
        <authorList>
            <person name="Kang M."/>
        </authorList>
    </citation>
    <scope>NUCLEOTIDE SEQUENCE</scope>
    <source>
        <strain evidence="3">KACC 17527</strain>
    </source>
</reference>
<accession>A0A934WMV3</accession>
<dbReference type="InterPro" id="IPR005064">
    <property type="entry name" value="BUG"/>
</dbReference>
<dbReference type="Proteomes" id="UP000630528">
    <property type="component" value="Unassembled WGS sequence"/>
</dbReference>
<dbReference type="AlphaFoldDB" id="A0A934WMV3"/>
<reference evidence="3" key="1">
    <citation type="journal article" date="2012" name="J. Microbiol. Biotechnol.">
        <title>Ramlibacter ginsenosidimutans sp. nov., with ginsenoside-converting activity.</title>
        <authorList>
            <person name="Wang L."/>
            <person name="An D.S."/>
            <person name="Kim S.G."/>
            <person name="Jin F.X."/>
            <person name="Kim S.C."/>
            <person name="Lee S.T."/>
            <person name="Im W.T."/>
        </authorList>
    </citation>
    <scope>NUCLEOTIDE SEQUENCE</scope>
    <source>
        <strain evidence="3">KACC 17527</strain>
    </source>
</reference>
<name>A0A934WMV3_9BURK</name>